<dbReference type="GeneID" id="20212605"/>
<feature type="compositionally biased region" description="Low complexity" evidence="1">
    <location>
        <begin position="1150"/>
        <end position="1163"/>
    </location>
</feature>
<dbReference type="HOGENOM" id="CLU_258509_0_0_1"/>
<dbReference type="EMBL" id="KB097417">
    <property type="protein sequence ID" value="ESN97258.1"/>
    <property type="molecule type" value="Genomic_DNA"/>
</dbReference>
<feature type="region of interest" description="Disordered" evidence="1">
    <location>
        <begin position="1005"/>
        <end position="1025"/>
    </location>
</feature>
<feature type="compositionally biased region" description="Low complexity" evidence="1">
    <location>
        <begin position="1009"/>
        <end position="1019"/>
    </location>
</feature>
<accession>T1FUV9</accession>
<proteinExistence type="predicted"/>
<feature type="region of interest" description="Disordered" evidence="1">
    <location>
        <begin position="1248"/>
        <end position="1268"/>
    </location>
</feature>
<keyword evidence="5" id="KW-1185">Reference proteome</keyword>
<feature type="region of interest" description="Disordered" evidence="1">
    <location>
        <begin position="793"/>
        <end position="832"/>
    </location>
</feature>
<feature type="compositionally biased region" description="Polar residues" evidence="1">
    <location>
        <begin position="1136"/>
        <end position="1149"/>
    </location>
</feature>
<feature type="compositionally biased region" description="Acidic residues" evidence="1">
    <location>
        <begin position="796"/>
        <end position="814"/>
    </location>
</feature>
<organism evidence="4 5">
    <name type="scientific">Helobdella robusta</name>
    <name type="common">Californian leech</name>
    <dbReference type="NCBI Taxonomy" id="6412"/>
    <lineage>
        <taxon>Eukaryota</taxon>
        <taxon>Metazoa</taxon>
        <taxon>Spiralia</taxon>
        <taxon>Lophotrochozoa</taxon>
        <taxon>Annelida</taxon>
        <taxon>Clitellata</taxon>
        <taxon>Hirudinea</taxon>
        <taxon>Rhynchobdellida</taxon>
        <taxon>Glossiphoniidae</taxon>
        <taxon>Helobdella</taxon>
    </lineage>
</organism>
<feature type="compositionally biased region" description="Basic residues" evidence="1">
    <location>
        <begin position="309"/>
        <end position="328"/>
    </location>
</feature>
<dbReference type="PANTHER" id="PTHR20916:SF26">
    <property type="entry name" value="CYSTEINE-RICH PROTEIN 2-BINDING PROTEIN"/>
    <property type="match status" value="1"/>
</dbReference>
<dbReference type="PANTHER" id="PTHR20916">
    <property type="entry name" value="CYSTEINE AND GLYCINE-RICH PROTEIN 2 BINDING PROTEIN"/>
    <property type="match status" value="1"/>
</dbReference>
<feature type="compositionally biased region" description="Low complexity" evidence="1">
    <location>
        <begin position="941"/>
        <end position="950"/>
    </location>
</feature>
<feature type="region of interest" description="Disordered" evidence="1">
    <location>
        <begin position="538"/>
        <end position="637"/>
    </location>
</feature>
<feature type="region of interest" description="Disordered" evidence="1">
    <location>
        <begin position="153"/>
        <end position="281"/>
    </location>
</feature>
<reference evidence="3 5" key="2">
    <citation type="journal article" date="2013" name="Nature">
        <title>Insights into bilaterian evolution from three spiralian genomes.</title>
        <authorList>
            <person name="Simakov O."/>
            <person name="Marletaz F."/>
            <person name="Cho S.J."/>
            <person name="Edsinger-Gonzales E."/>
            <person name="Havlak P."/>
            <person name="Hellsten U."/>
            <person name="Kuo D.H."/>
            <person name="Larsson T."/>
            <person name="Lv J."/>
            <person name="Arendt D."/>
            <person name="Savage R."/>
            <person name="Osoegawa K."/>
            <person name="de Jong P."/>
            <person name="Grimwood J."/>
            <person name="Chapman J.A."/>
            <person name="Shapiro H."/>
            <person name="Aerts A."/>
            <person name="Otillar R.P."/>
            <person name="Terry A.Y."/>
            <person name="Boore J.L."/>
            <person name="Grigoriev I.V."/>
            <person name="Lindberg D.R."/>
            <person name="Seaver E.C."/>
            <person name="Weisblat D.A."/>
            <person name="Putnam N.H."/>
            <person name="Rokhsar D.S."/>
        </authorList>
    </citation>
    <scope>NUCLEOTIDE SEQUENCE</scope>
</reference>
<sequence length="1339" mass="150248">MDFRDGFLNFDCLKYIACTFGDGELASKYLDCTTAPSYDVEYTEDGSYVDYFNVKKLVGLMSISDKLNLQNKDSSARVEGKDDNNSVDKLPVKFSFKSLSNSMLKQSNSNQLEEDVETARTLPKIQEHISELKSGTTDIQLVVDDHKKVAEDMEEGEIPNTESPAKKIDQSNKVETSAVDDRKKKRKPEIMKESRNRDMPHQGRSTDRNRRSSSRSSGSYSRSSSSSSHSSYDSRKRKRYKKSYSRSRSRSYSYGRKVKNYGYYGGYYNRKNSYGKNYKNDYYKRDYDDRYKTDSYRVKSKVQPSKKSSSTRKTKLSGLRSKRQKGHRSSSESSSSDSGDNRATKTKKLPNKKMKLVEENSKKAISKSSTNSKMVKKPSDVNYEENETRVVKQKESAIKNLKNTNVDDNNNNNSYDVNNITSAAMTSTTTSSVTTDSYHLHHQRHHLEDNVQISADSLSRRYYAEKNSIFDQDDNNSDDTHYYHQHLQQQQQHVDGSRLHADGEDYYNDNVRYDDKYANRSIKNVKIDNVDSYKNIKSSTKSKQYSDDDDRNLESSKKSTTISNKDKKISSTKSSEAHRKRDNNNDDDNKDANYSNKNVDDSTQQQQQFSWHDNYSRSENPMHNSNDGDDDDEGYDYENANFWDLDPLLVNSIQMAAGDDDLILTPDKIKELKSTHTNAQPLISSKNYTNSSVNFSTFTSGTNFLNDAAGTFATKDLAGVSTLSKNIDDLCSSNSSTTTVFVNSSAATTTTAAAAAATAIISTTPFPTTTFATADDDNDMIVRQMVDGEQLFGNTCDEDVGETFGNDENDDNGDDNNNNNNNRDDGDDNDCNESEYLKLERMLNINRNVEDDNAAAATSAAAADDAAEDRQMENEMNEDCINEKDDNYNEYSDYGNMENLNDGGGDDDIVNDANDDSIVVQSPYTNYFKDFKETSTIPEGNNNNNDNNNNDDVHDYDNDDDINLDHDKDTSCSAYKTATIDIKHSEISACPVNDRSDTTPQLLASMETSDNNSNDDNNNPETKDLKCKNRYKVGVVKKSSKPKAAVEEKETTSTCHRSILKKDSTHKVAPLLNNNDNNDNNKSIDDVINYCQLALNQALALSKGPAVNNERLNEIVERMMREATSLRECIGASAVPGNNPQQSLHQQPRVTSASTSSSSVSTVKTGKKPENVVNAVNGSLSVETVLATSYLYSPQISPPPPPPPLQQPSSARVQQPHNHLKVNLDHMNVSGGGGGASQHCNKWMEKFQPSGVHGGGSRSSPSDTHLTHRDSEVIPCNTISVEMELRRIMKPMYNRGDITKDQYKDIMKKAVTKICLLKRNLTLHELTDYLQMYIDSVKR</sequence>
<feature type="compositionally biased region" description="Pro residues" evidence="1">
    <location>
        <begin position="1196"/>
        <end position="1206"/>
    </location>
</feature>
<evidence type="ECO:0000256" key="1">
    <source>
        <dbReference type="SAM" id="MobiDB-lite"/>
    </source>
</evidence>
<feature type="region of interest" description="Disordered" evidence="1">
    <location>
        <begin position="1193"/>
        <end position="1214"/>
    </location>
</feature>
<evidence type="ECO:0000313" key="5">
    <source>
        <dbReference type="Proteomes" id="UP000015101"/>
    </source>
</evidence>
<reference evidence="5" key="1">
    <citation type="submission" date="2012-12" db="EMBL/GenBank/DDBJ databases">
        <authorList>
            <person name="Hellsten U."/>
            <person name="Grimwood J."/>
            <person name="Chapman J.A."/>
            <person name="Shapiro H."/>
            <person name="Aerts A."/>
            <person name="Otillar R.P."/>
            <person name="Terry A.Y."/>
            <person name="Boore J.L."/>
            <person name="Simakov O."/>
            <person name="Marletaz F."/>
            <person name="Cho S.-J."/>
            <person name="Edsinger-Gonzales E."/>
            <person name="Havlak P."/>
            <person name="Kuo D.-H."/>
            <person name="Larsson T."/>
            <person name="Lv J."/>
            <person name="Arendt D."/>
            <person name="Savage R."/>
            <person name="Osoegawa K."/>
            <person name="de Jong P."/>
            <person name="Lindberg D.R."/>
            <person name="Seaver E.C."/>
            <person name="Weisblat D.A."/>
            <person name="Putnam N.H."/>
            <person name="Grigoriev I.V."/>
            <person name="Rokhsar D.S."/>
        </authorList>
    </citation>
    <scope>NUCLEOTIDE SEQUENCE</scope>
</reference>
<dbReference type="GO" id="GO:0004402">
    <property type="term" value="F:histone acetyltransferase activity"/>
    <property type="evidence" value="ECO:0000318"/>
    <property type="project" value="GO_Central"/>
</dbReference>
<feature type="compositionally biased region" description="Basic residues" evidence="1">
    <location>
        <begin position="344"/>
        <end position="354"/>
    </location>
</feature>
<evidence type="ECO:0000313" key="3">
    <source>
        <dbReference type="EMBL" id="ESN97258.1"/>
    </source>
</evidence>
<evidence type="ECO:0000313" key="4">
    <source>
        <dbReference type="EnsemblMetazoa" id="HelroP193322"/>
    </source>
</evidence>
<dbReference type="KEGG" id="hro:HELRODRAFT_193322"/>
<feature type="compositionally biased region" description="Basic and acidic residues" evidence="1">
    <location>
        <begin position="564"/>
        <end position="584"/>
    </location>
</feature>
<dbReference type="InterPro" id="IPR057031">
    <property type="entry name" value="SFR19-like_C"/>
</dbReference>
<dbReference type="Pfam" id="PF23030">
    <property type="entry name" value="SCAF11-like_C"/>
    <property type="match status" value="1"/>
</dbReference>
<feature type="domain" description="SFR19-like C-terminal" evidence="2">
    <location>
        <begin position="1282"/>
        <end position="1338"/>
    </location>
</feature>
<gene>
    <name evidence="4" type="primary">20212605</name>
    <name evidence="3" type="ORF">HELRODRAFT_193322</name>
</gene>
<dbReference type="EnsemblMetazoa" id="HelroT193322">
    <property type="protein sequence ID" value="HelroP193322"/>
    <property type="gene ID" value="HelroG193322"/>
</dbReference>
<feature type="compositionally biased region" description="Basic residues" evidence="1">
    <location>
        <begin position="235"/>
        <end position="249"/>
    </location>
</feature>
<dbReference type="InParanoid" id="T1FUV9"/>
<dbReference type="RefSeq" id="XP_009024735.1">
    <property type="nucleotide sequence ID" value="XM_009026487.1"/>
</dbReference>
<feature type="compositionally biased region" description="Low complexity" evidence="1">
    <location>
        <begin position="214"/>
        <end position="231"/>
    </location>
</feature>
<evidence type="ECO:0000259" key="2">
    <source>
        <dbReference type="Pfam" id="PF23030"/>
    </source>
</evidence>
<feature type="region of interest" description="Disordered" evidence="1">
    <location>
        <begin position="934"/>
        <end position="962"/>
    </location>
</feature>
<feature type="compositionally biased region" description="Acidic residues" evidence="1">
    <location>
        <begin position="627"/>
        <end position="636"/>
    </location>
</feature>
<feature type="compositionally biased region" description="Low complexity" evidence="1">
    <location>
        <begin position="250"/>
        <end position="277"/>
    </location>
</feature>
<dbReference type="OMA" id="HHENDSK"/>
<dbReference type="CTD" id="20212605"/>
<name>T1FUV9_HELRO</name>
<protein>
    <recommendedName>
        <fullName evidence="2">SFR19-like C-terminal domain-containing protein</fullName>
    </recommendedName>
</protein>
<reference evidence="4" key="3">
    <citation type="submission" date="2015-06" db="UniProtKB">
        <authorList>
            <consortium name="EnsemblMetazoa"/>
        </authorList>
    </citation>
    <scope>IDENTIFICATION</scope>
</reference>
<feature type="region of interest" description="Disordered" evidence="1">
    <location>
        <begin position="1132"/>
        <end position="1166"/>
    </location>
</feature>
<dbReference type="Proteomes" id="UP000015101">
    <property type="component" value="Unassembled WGS sequence"/>
</dbReference>
<feature type="compositionally biased region" description="Basic and acidic residues" evidence="1">
    <location>
        <begin position="188"/>
        <end position="210"/>
    </location>
</feature>
<feature type="region of interest" description="Disordered" evidence="1">
    <location>
        <begin position="294"/>
        <end position="388"/>
    </location>
</feature>
<dbReference type="EMBL" id="AMQM01006412">
    <property type="status" value="NOT_ANNOTATED_CDS"/>
    <property type="molecule type" value="Genomic_DNA"/>
</dbReference>
<feature type="compositionally biased region" description="Polar residues" evidence="1">
    <location>
        <begin position="601"/>
        <end position="625"/>
    </location>
</feature>